<dbReference type="Proteomes" id="UP000255423">
    <property type="component" value="Unassembled WGS sequence"/>
</dbReference>
<dbReference type="SUPFAM" id="SSF52540">
    <property type="entry name" value="P-loop containing nucleoside triphosphate hydrolases"/>
    <property type="match status" value="1"/>
</dbReference>
<evidence type="ECO:0000313" key="10">
    <source>
        <dbReference type="Proteomes" id="UP000255423"/>
    </source>
</evidence>
<evidence type="ECO:0000256" key="7">
    <source>
        <dbReference type="ARBA" id="ARBA00049244"/>
    </source>
</evidence>
<accession>A0A380RX01</accession>
<evidence type="ECO:0000256" key="5">
    <source>
        <dbReference type="ARBA" id="ARBA00022932"/>
    </source>
</evidence>
<evidence type="ECO:0000256" key="1">
    <source>
        <dbReference type="ARBA" id="ARBA00012417"/>
    </source>
</evidence>
<keyword evidence="5" id="KW-0239">DNA-directed DNA polymerase</keyword>
<keyword evidence="3" id="KW-0548">Nucleotidyltransferase</keyword>
<keyword evidence="2" id="KW-0808">Transferase</keyword>
<dbReference type="EMBL" id="UHJL01000001">
    <property type="protein sequence ID" value="SUQ19805.1"/>
    <property type="molecule type" value="Genomic_DNA"/>
</dbReference>
<dbReference type="PANTHER" id="PTHR34388">
    <property type="entry name" value="DNA POLYMERASE III SUBUNIT DELTA"/>
    <property type="match status" value="1"/>
</dbReference>
<dbReference type="PANTHER" id="PTHR34388:SF1">
    <property type="entry name" value="DNA POLYMERASE III SUBUNIT DELTA"/>
    <property type="match status" value="1"/>
</dbReference>
<evidence type="ECO:0000256" key="4">
    <source>
        <dbReference type="ARBA" id="ARBA00022705"/>
    </source>
</evidence>
<dbReference type="GO" id="GO:0006261">
    <property type="term" value="P:DNA-templated DNA replication"/>
    <property type="evidence" value="ECO:0007669"/>
    <property type="project" value="TreeGrafter"/>
</dbReference>
<dbReference type="InterPro" id="IPR005790">
    <property type="entry name" value="DNA_polIII_delta"/>
</dbReference>
<dbReference type="AlphaFoldDB" id="A0A380RX01"/>
<dbReference type="Gene3D" id="3.40.50.300">
    <property type="entry name" value="P-loop containing nucleotide triphosphate hydrolases"/>
    <property type="match status" value="1"/>
</dbReference>
<sequence length="322" mass="36029">MFVTLIGKDQFSKDKRIEKFLSETLGDRISDPMAKQVLYATDTNIASISDVIIEACDSVSMFSPEQVIVVRKAEALKTDDMKALAKWLPHAASGKLLFDFETLLASSELYKALAKVGKVEKFDVPKQYEMADWISAVIPTHFNKAIEPAASQYLAEALGNDTKLVSEEVEKIILYAPDCKKITLDLVKTMVVSQRDIPTYEIEGFFGMQNAKAYVQKLNELLNSGVDAIRISNTLYNYALSLLNYGSLTAKGVSPEEAAKKIGKNYYMFVKKGQAAECCRRWRKPLLVRVLRRLADLNYEIKSGKCPTRMSQELALAALVVR</sequence>
<dbReference type="GO" id="GO:0009360">
    <property type="term" value="C:DNA polymerase III complex"/>
    <property type="evidence" value="ECO:0007669"/>
    <property type="project" value="TreeGrafter"/>
</dbReference>
<dbReference type="InterPro" id="IPR008921">
    <property type="entry name" value="DNA_pol3_clamp-load_cplx_C"/>
</dbReference>
<evidence type="ECO:0000256" key="3">
    <source>
        <dbReference type="ARBA" id="ARBA00022695"/>
    </source>
</evidence>
<dbReference type="Pfam" id="PF21694">
    <property type="entry name" value="DNA_pol3_delta_C"/>
    <property type="match status" value="1"/>
</dbReference>
<gene>
    <name evidence="9" type="ORF">SAMN05661053_1048</name>
</gene>
<dbReference type="Gene3D" id="1.20.272.10">
    <property type="match status" value="1"/>
</dbReference>
<proteinExistence type="inferred from homology"/>
<comment type="catalytic activity">
    <reaction evidence="7">
        <text>DNA(n) + a 2'-deoxyribonucleoside 5'-triphosphate = DNA(n+1) + diphosphate</text>
        <dbReference type="Rhea" id="RHEA:22508"/>
        <dbReference type="Rhea" id="RHEA-COMP:17339"/>
        <dbReference type="Rhea" id="RHEA-COMP:17340"/>
        <dbReference type="ChEBI" id="CHEBI:33019"/>
        <dbReference type="ChEBI" id="CHEBI:61560"/>
        <dbReference type="ChEBI" id="CHEBI:173112"/>
        <dbReference type="EC" id="2.7.7.7"/>
    </reaction>
</comment>
<dbReference type="RefSeq" id="WP_088659802.1">
    <property type="nucleotide sequence ID" value="NZ_UHJL01000001.1"/>
</dbReference>
<dbReference type="NCBIfam" id="TIGR01128">
    <property type="entry name" value="holA"/>
    <property type="match status" value="1"/>
</dbReference>
<dbReference type="SUPFAM" id="SSF48019">
    <property type="entry name" value="post-AAA+ oligomerization domain-like"/>
    <property type="match status" value="1"/>
</dbReference>
<dbReference type="GO" id="GO:0003887">
    <property type="term" value="F:DNA-directed DNA polymerase activity"/>
    <property type="evidence" value="ECO:0007669"/>
    <property type="project" value="UniProtKB-KW"/>
</dbReference>
<dbReference type="GO" id="GO:0003677">
    <property type="term" value="F:DNA binding"/>
    <property type="evidence" value="ECO:0007669"/>
    <property type="project" value="InterPro"/>
</dbReference>
<evidence type="ECO:0000256" key="2">
    <source>
        <dbReference type="ARBA" id="ARBA00022679"/>
    </source>
</evidence>
<protein>
    <recommendedName>
        <fullName evidence="1">DNA-directed DNA polymerase</fullName>
        <ecNumber evidence="1">2.7.7.7</ecNumber>
    </recommendedName>
</protein>
<dbReference type="EC" id="2.7.7.7" evidence="1"/>
<evidence type="ECO:0000313" key="9">
    <source>
        <dbReference type="EMBL" id="SUQ19805.1"/>
    </source>
</evidence>
<comment type="similarity">
    <text evidence="6">Belongs to the DNA polymerase HolA subunit family.</text>
</comment>
<dbReference type="Gene3D" id="1.10.8.60">
    <property type="match status" value="1"/>
</dbReference>
<dbReference type="InterPro" id="IPR048466">
    <property type="entry name" value="DNA_pol3_delta-like_C"/>
</dbReference>
<reference evidence="9 10" key="1">
    <citation type="submission" date="2017-08" db="EMBL/GenBank/DDBJ databases">
        <authorList>
            <person name="de Groot N.N."/>
        </authorList>
    </citation>
    <scope>NUCLEOTIDE SEQUENCE [LARGE SCALE GENOMIC DNA]</scope>
    <source>
        <strain evidence="9 10">HM2</strain>
    </source>
</reference>
<feature type="domain" description="DNA polymerase III delta subunit-like C-terminal" evidence="8">
    <location>
        <begin position="208"/>
        <end position="317"/>
    </location>
</feature>
<organism evidence="9 10">
    <name type="scientific">Fibrobacter succinogenes</name>
    <name type="common">Bacteroides succinogenes</name>
    <dbReference type="NCBI Taxonomy" id="833"/>
    <lineage>
        <taxon>Bacteria</taxon>
        <taxon>Pseudomonadati</taxon>
        <taxon>Fibrobacterota</taxon>
        <taxon>Fibrobacteria</taxon>
        <taxon>Fibrobacterales</taxon>
        <taxon>Fibrobacteraceae</taxon>
        <taxon>Fibrobacter</taxon>
    </lineage>
</organism>
<dbReference type="InterPro" id="IPR027417">
    <property type="entry name" value="P-loop_NTPase"/>
</dbReference>
<evidence type="ECO:0000259" key="8">
    <source>
        <dbReference type="Pfam" id="PF21694"/>
    </source>
</evidence>
<name>A0A380RX01_FIBSU</name>
<evidence type="ECO:0000256" key="6">
    <source>
        <dbReference type="ARBA" id="ARBA00034754"/>
    </source>
</evidence>
<keyword evidence="4" id="KW-0235">DNA replication</keyword>